<dbReference type="AlphaFoldDB" id="W7M5H8"/>
<accession>W7M5H8</accession>
<proteinExistence type="predicted"/>
<dbReference type="GeneID" id="30072900"/>
<dbReference type="Proteomes" id="UP000009096">
    <property type="component" value="Chromosome 7"/>
</dbReference>
<reference evidence="1 2" key="1">
    <citation type="journal article" date="2010" name="Nature">
        <title>Comparative genomics reveals mobile pathogenicity chromosomes in Fusarium.</title>
        <authorList>
            <person name="Ma L.J."/>
            <person name="van der Does H.C."/>
            <person name="Borkovich K.A."/>
            <person name="Coleman J.J."/>
            <person name="Daboussi M.J."/>
            <person name="Di Pietro A."/>
            <person name="Dufresne M."/>
            <person name="Freitag M."/>
            <person name="Grabherr M."/>
            <person name="Henrissat B."/>
            <person name="Houterman P.M."/>
            <person name="Kang S."/>
            <person name="Shim W.B."/>
            <person name="Woloshuk C."/>
            <person name="Xie X."/>
            <person name="Xu J.R."/>
            <person name="Antoniw J."/>
            <person name="Baker S.E."/>
            <person name="Bluhm B.H."/>
            <person name="Breakspear A."/>
            <person name="Brown D.W."/>
            <person name="Butchko R.A."/>
            <person name="Chapman S."/>
            <person name="Coulson R."/>
            <person name="Coutinho P.M."/>
            <person name="Danchin E.G."/>
            <person name="Diener A."/>
            <person name="Gale L.R."/>
            <person name="Gardiner D.M."/>
            <person name="Goff S."/>
            <person name="Hammond-Kosack K.E."/>
            <person name="Hilburn K."/>
            <person name="Hua-Van A."/>
            <person name="Jonkers W."/>
            <person name="Kazan K."/>
            <person name="Kodira C.D."/>
            <person name="Koehrsen M."/>
            <person name="Kumar L."/>
            <person name="Lee Y.H."/>
            <person name="Li L."/>
            <person name="Manners J.M."/>
            <person name="Miranda-Saavedra D."/>
            <person name="Mukherjee M."/>
            <person name="Park G."/>
            <person name="Park J."/>
            <person name="Park S.Y."/>
            <person name="Proctor R.H."/>
            <person name="Regev A."/>
            <person name="Ruiz-Roldan M.C."/>
            <person name="Sain D."/>
            <person name="Sakthikumar S."/>
            <person name="Sykes S."/>
            <person name="Schwartz D.C."/>
            <person name="Turgeon B.G."/>
            <person name="Wapinski I."/>
            <person name="Yoder O."/>
            <person name="Young S."/>
            <person name="Zeng Q."/>
            <person name="Zhou S."/>
            <person name="Galagan J."/>
            <person name="Cuomo C.A."/>
            <person name="Kistler H.C."/>
            <person name="Rep M."/>
        </authorList>
    </citation>
    <scope>NUCLEOTIDE SEQUENCE [LARGE SCALE GENOMIC DNA]</scope>
    <source>
        <strain evidence="2">M3125 / FGSC 7600</strain>
    </source>
</reference>
<dbReference type="EMBL" id="DS022249">
    <property type="protein sequence ID" value="EWG46813.1"/>
    <property type="molecule type" value="Genomic_DNA"/>
</dbReference>
<protein>
    <submittedName>
        <fullName evidence="1">Uncharacterized protein</fullName>
    </submittedName>
</protein>
<evidence type="ECO:0000313" key="2">
    <source>
        <dbReference type="Proteomes" id="UP000009096"/>
    </source>
</evidence>
<dbReference type="EMBL" id="CM000584">
    <property type="protein sequence ID" value="EWG46813.1"/>
    <property type="molecule type" value="Genomic_DNA"/>
</dbReference>
<gene>
    <name evidence="1" type="ORF">FVEG_16024</name>
</gene>
<keyword evidence="2" id="KW-1185">Reference proteome</keyword>
<sequence>MTQQQASLKMGRPILSRCASAKQPKTVRSWKRNRKNHEIIQTKRYKAGKLRWLHHYQKLTSSLWSYASAGWLTKYSIITVPTTPTSGPVGPPFSNFCVCTLRRMLWPFRPSTVFDFNQRDSGVAS</sequence>
<dbReference type="RefSeq" id="XP_018753004.1">
    <property type="nucleotide sequence ID" value="XM_018905258.1"/>
</dbReference>
<evidence type="ECO:0000313" key="1">
    <source>
        <dbReference type="EMBL" id="EWG46813.1"/>
    </source>
</evidence>
<name>W7M5H8_GIBM7</name>
<organism evidence="1 2">
    <name type="scientific">Gibberella moniliformis (strain M3125 / FGSC 7600)</name>
    <name type="common">Maize ear and stalk rot fungus</name>
    <name type="synonym">Fusarium verticillioides</name>
    <dbReference type="NCBI Taxonomy" id="334819"/>
    <lineage>
        <taxon>Eukaryota</taxon>
        <taxon>Fungi</taxon>
        <taxon>Dikarya</taxon>
        <taxon>Ascomycota</taxon>
        <taxon>Pezizomycotina</taxon>
        <taxon>Sordariomycetes</taxon>
        <taxon>Hypocreomycetidae</taxon>
        <taxon>Hypocreales</taxon>
        <taxon>Nectriaceae</taxon>
        <taxon>Fusarium</taxon>
        <taxon>Fusarium fujikuroi species complex</taxon>
    </lineage>
</organism>
<dbReference type="KEGG" id="fvr:FVEG_16024"/>
<dbReference type="VEuPathDB" id="FungiDB:FVEG_16024"/>